<evidence type="ECO:0000313" key="15">
    <source>
        <dbReference type="EMBL" id="KAJ8401268.1"/>
    </source>
</evidence>
<evidence type="ECO:0000256" key="11">
    <source>
        <dbReference type="ARBA" id="ARBA00023224"/>
    </source>
</evidence>
<keyword evidence="10" id="KW-0675">Receptor</keyword>
<keyword evidence="3" id="KW-0716">Sensory transduction</keyword>
<proteinExistence type="predicted"/>
<keyword evidence="9 13" id="KW-0472">Membrane</keyword>
<keyword evidence="4 13" id="KW-0812">Transmembrane</keyword>
<feature type="transmembrane region" description="Helical" evidence="13">
    <location>
        <begin position="63"/>
        <end position="83"/>
    </location>
</feature>
<dbReference type="GO" id="GO:0009881">
    <property type="term" value="F:photoreceptor activity"/>
    <property type="evidence" value="ECO:0007669"/>
    <property type="project" value="UniProtKB-KW"/>
</dbReference>
<protein>
    <recommendedName>
        <fullName evidence="14">G-protein coupled receptors family 1 profile domain-containing protein</fullName>
    </recommendedName>
</protein>
<evidence type="ECO:0000256" key="5">
    <source>
        <dbReference type="ARBA" id="ARBA00022925"/>
    </source>
</evidence>
<evidence type="ECO:0000313" key="16">
    <source>
        <dbReference type="Proteomes" id="UP001221898"/>
    </source>
</evidence>
<evidence type="ECO:0000256" key="9">
    <source>
        <dbReference type="ARBA" id="ARBA00023136"/>
    </source>
</evidence>
<evidence type="ECO:0000256" key="12">
    <source>
        <dbReference type="SAM" id="MobiDB-lite"/>
    </source>
</evidence>
<evidence type="ECO:0000256" key="4">
    <source>
        <dbReference type="ARBA" id="ARBA00022692"/>
    </source>
</evidence>
<dbReference type="InterPro" id="IPR017452">
    <property type="entry name" value="GPCR_Rhodpsn_7TM"/>
</dbReference>
<feature type="region of interest" description="Disordered" evidence="12">
    <location>
        <begin position="95"/>
        <end position="119"/>
    </location>
</feature>
<feature type="compositionally biased region" description="Low complexity" evidence="12">
    <location>
        <begin position="102"/>
        <end position="119"/>
    </location>
</feature>
<evidence type="ECO:0000256" key="1">
    <source>
        <dbReference type="ARBA" id="ARBA00004141"/>
    </source>
</evidence>
<dbReference type="PRINTS" id="PR00237">
    <property type="entry name" value="GPCRRHODOPSN"/>
</dbReference>
<keyword evidence="16" id="KW-1185">Reference proteome</keyword>
<evidence type="ECO:0000256" key="2">
    <source>
        <dbReference type="ARBA" id="ARBA00022543"/>
    </source>
</evidence>
<comment type="subcellular location">
    <subcellularLocation>
        <location evidence="1">Membrane</location>
        <topology evidence="1">Multi-pass membrane protein</topology>
    </subcellularLocation>
</comment>
<dbReference type="PROSITE" id="PS00238">
    <property type="entry name" value="OPSIN"/>
    <property type="match status" value="1"/>
</dbReference>
<accession>A0AAD7SF70</accession>
<feature type="region of interest" description="Disordered" evidence="12">
    <location>
        <begin position="1"/>
        <end position="21"/>
    </location>
</feature>
<name>A0AAD7SF70_9TELE</name>
<dbReference type="InterPro" id="IPR027430">
    <property type="entry name" value="Retinal_BS"/>
</dbReference>
<evidence type="ECO:0000256" key="6">
    <source>
        <dbReference type="ARBA" id="ARBA00022989"/>
    </source>
</evidence>
<dbReference type="Gene3D" id="1.20.1070.10">
    <property type="entry name" value="Rhodopsin 7-helix transmembrane proteins"/>
    <property type="match status" value="1"/>
</dbReference>
<dbReference type="InterPro" id="IPR050125">
    <property type="entry name" value="GPCR_opsins"/>
</dbReference>
<dbReference type="PANTHER" id="PTHR24240">
    <property type="entry name" value="OPSIN"/>
    <property type="match status" value="1"/>
</dbReference>
<reference evidence="15" key="1">
    <citation type="journal article" date="2023" name="Science">
        <title>Genome structures resolve the early diversification of teleost fishes.</title>
        <authorList>
            <person name="Parey E."/>
            <person name="Louis A."/>
            <person name="Montfort J."/>
            <person name="Bouchez O."/>
            <person name="Roques C."/>
            <person name="Iampietro C."/>
            <person name="Lluch J."/>
            <person name="Castinel A."/>
            <person name="Donnadieu C."/>
            <person name="Desvignes T."/>
            <person name="Floi Bucao C."/>
            <person name="Jouanno E."/>
            <person name="Wen M."/>
            <person name="Mejri S."/>
            <person name="Dirks R."/>
            <person name="Jansen H."/>
            <person name="Henkel C."/>
            <person name="Chen W.J."/>
            <person name="Zahm M."/>
            <person name="Cabau C."/>
            <person name="Klopp C."/>
            <person name="Thompson A.W."/>
            <person name="Robinson-Rechavi M."/>
            <person name="Braasch I."/>
            <person name="Lecointre G."/>
            <person name="Bobe J."/>
            <person name="Postlethwait J.H."/>
            <person name="Berthelot C."/>
            <person name="Roest Crollius H."/>
            <person name="Guiguen Y."/>
        </authorList>
    </citation>
    <scope>NUCLEOTIDE SEQUENCE</scope>
    <source>
        <strain evidence="15">NC1722</strain>
    </source>
</reference>
<organism evidence="15 16">
    <name type="scientific">Aldrovandia affinis</name>
    <dbReference type="NCBI Taxonomy" id="143900"/>
    <lineage>
        <taxon>Eukaryota</taxon>
        <taxon>Metazoa</taxon>
        <taxon>Chordata</taxon>
        <taxon>Craniata</taxon>
        <taxon>Vertebrata</taxon>
        <taxon>Euteleostomi</taxon>
        <taxon>Actinopterygii</taxon>
        <taxon>Neopterygii</taxon>
        <taxon>Teleostei</taxon>
        <taxon>Notacanthiformes</taxon>
        <taxon>Halosauridae</taxon>
        <taxon>Aldrovandia</taxon>
    </lineage>
</organism>
<dbReference type="EMBL" id="JAINUG010000071">
    <property type="protein sequence ID" value="KAJ8401268.1"/>
    <property type="molecule type" value="Genomic_DNA"/>
</dbReference>
<feature type="domain" description="G-protein coupled receptors family 1 profile" evidence="14">
    <location>
        <begin position="1"/>
        <end position="80"/>
    </location>
</feature>
<keyword evidence="11" id="KW-0807">Transducer</keyword>
<sequence length="119" mass="13202">MALRQRAAKAQEQSASTQKAEREVTKMVVVMVLGFLVCWLPYASFALWVVLNRGEAFDLRLATIPSCFSKASTVYNPVIYVFMNKQFRSCMMSPFGDDEESSSQVTQVSSVSSSQVSPS</sequence>
<evidence type="ECO:0000256" key="8">
    <source>
        <dbReference type="ARBA" id="ARBA00023040"/>
    </source>
</evidence>
<feature type="transmembrane region" description="Helical" evidence="13">
    <location>
        <begin position="28"/>
        <end position="51"/>
    </location>
</feature>
<evidence type="ECO:0000256" key="3">
    <source>
        <dbReference type="ARBA" id="ARBA00022606"/>
    </source>
</evidence>
<keyword evidence="2" id="KW-0600">Photoreceptor protein</keyword>
<evidence type="ECO:0000256" key="13">
    <source>
        <dbReference type="SAM" id="Phobius"/>
    </source>
</evidence>
<dbReference type="Pfam" id="PF00001">
    <property type="entry name" value="7tm_1"/>
    <property type="match status" value="1"/>
</dbReference>
<evidence type="ECO:0000259" key="14">
    <source>
        <dbReference type="PROSITE" id="PS50262"/>
    </source>
</evidence>
<dbReference type="Proteomes" id="UP001221898">
    <property type="component" value="Unassembled WGS sequence"/>
</dbReference>
<dbReference type="PROSITE" id="PS50262">
    <property type="entry name" value="G_PROTEIN_RECEP_F1_2"/>
    <property type="match status" value="1"/>
</dbReference>
<dbReference type="GO" id="GO:0004930">
    <property type="term" value="F:G protein-coupled receptor activity"/>
    <property type="evidence" value="ECO:0007669"/>
    <property type="project" value="UniProtKB-KW"/>
</dbReference>
<dbReference type="AlphaFoldDB" id="A0AAD7SF70"/>
<keyword evidence="8" id="KW-0297">G-protein coupled receptor</keyword>
<dbReference type="SUPFAM" id="SSF81321">
    <property type="entry name" value="Family A G protein-coupled receptor-like"/>
    <property type="match status" value="1"/>
</dbReference>
<keyword evidence="7" id="KW-0157">Chromophore</keyword>
<dbReference type="GO" id="GO:0016020">
    <property type="term" value="C:membrane"/>
    <property type="evidence" value="ECO:0007669"/>
    <property type="project" value="UniProtKB-SubCell"/>
</dbReference>
<dbReference type="InterPro" id="IPR000276">
    <property type="entry name" value="GPCR_Rhodpsn"/>
</dbReference>
<evidence type="ECO:0000256" key="7">
    <source>
        <dbReference type="ARBA" id="ARBA00022991"/>
    </source>
</evidence>
<comment type="caution">
    <text evidence="15">The sequence shown here is derived from an EMBL/GenBank/DDBJ whole genome shotgun (WGS) entry which is preliminary data.</text>
</comment>
<keyword evidence="5" id="KW-0681">Retinal protein</keyword>
<keyword evidence="6 13" id="KW-1133">Transmembrane helix</keyword>
<dbReference type="GO" id="GO:0007602">
    <property type="term" value="P:phototransduction"/>
    <property type="evidence" value="ECO:0007669"/>
    <property type="project" value="UniProtKB-KW"/>
</dbReference>
<evidence type="ECO:0000256" key="10">
    <source>
        <dbReference type="ARBA" id="ARBA00023170"/>
    </source>
</evidence>
<gene>
    <name evidence="15" type="ORF">AAFF_G00384990</name>
</gene>